<feature type="region of interest" description="Disordered" evidence="1">
    <location>
        <begin position="16"/>
        <end position="37"/>
    </location>
</feature>
<dbReference type="AlphaFoldDB" id="A0A8K0MYR5"/>
<keyword evidence="3" id="KW-1185">Reference proteome</keyword>
<feature type="region of interest" description="Disordered" evidence="1">
    <location>
        <begin position="82"/>
        <end position="103"/>
    </location>
</feature>
<protein>
    <submittedName>
        <fullName evidence="2">Uncharacterized protein</fullName>
    </submittedName>
</protein>
<dbReference type="OrthoDB" id="780630at2759"/>
<accession>A0A8K0MYR5</accession>
<proteinExistence type="predicted"/>
<reference evidence="2" key="1">
    <citation type="journal article" date="2017" name="Gigascience">
        <title>The genome draft of coconut (Cocos nucifera).</title>
        <authorList>
            <person name="Xiao Y."/>
            <person name="Xu P."/>
            <person name="Fan H."/>
            <person name="Baudouin L."/>
            <person name="Xia W."/>
            <person name="Bocs S."/>
            <person name="Xu J."/>
            <person name="Li Q."/>
            <person name="Guo A."/>
            <person name="Zhou L."/>
            <person name="Li J."/>
            <person name="Wu Y."/>
            <person name="Ma Z."/>
            <person name="Armero A."/>
            <person name="Issali A.E."/>
            <person name="Liu N."/>
            <person name="Peng M."/>
            <person name="Yang Y."/>
        </authorList>
    </citation>
    <scope>NUCLEOTIDE SEQUENCE</scope>
    <source>
        <tissue evidence="2">Spear leaf of Hainan Tall coconut</tissue>
    </source>
</reference>
<dbReference type="PANTHER" id="PTHR34542">
    <property type="entry name" value="OS08G0359900 PROTEIN"/>
    <property type="match status" value="1"/>
</dbReference>
<dbReference type="EMBL" id="CM017874">
    <property type="protein sequence ID" value="KAG1334750.1"/>
    <property type="molecule type" value="Genomic_DNA"/>
</dbReference>
<name>A0A8K0MYR5_COCNU</name>
<reference evidence="2" key="2">
    <citation type="submission" date="2019-07" db="EMBL/GenBank/DDBJ databases">
        <authorList>
            <person name="Yang Y."/>
            <person name="Bocs S."/>
            <person name="Baudouin L."/>
        </authorList>
    </citation>
    <scope>NUCLEOTIDE SEQUENCE</scope>
    <source>
        <tissue evidence="2">Spear leaf of Hainan Tall coconut</tissue>
    </source>
</reference>
<evidence type="ECO:0000313" key="3">
    <source>
        <dbReference type="Proteomes" id="UP000797356"/>
    </source>
</evidence>
<dbReference type="Proteomes" id="UP000797356">
    <property type="component" value="Chromosome 3"/>
</dbReference>
<organism evidence="2 3">
    <name type="scientific">Cocos nucifera</name>
    <name type="common">Coconut palm</name>
    <dbReference type="NCBI Taxonomy" id="13894"/>
    <lineage>
        <taxon>Eukaryota</taxon>
        <taxon>Viridiplantae</taxon>
        <taxon>Streptophyta</taxon>
        <taxon>Embryophyta</taxon>
        <taxon>Tracheophyta</taxon>
        <taxon>Spermatophyta</taxon>
        <taxon>Magnoliopsida</taxon>
        <taxon>Liliopsida</taxon>
        <taxon>Arecaceae</taxon>
        <taxon>Arecoideae</taxon>
        <taxon>Cocoseae</taxon>
        <taxon>Attaleinae</taxon>
        <taxon>Cocos</taxon>
    </lineage>
</organism>
<evidence type="ECO:0000256" key="1">
    <source>
        <dbReference type="SAM" id="MobiDB-lite"/>
    </source>
</evidence>
<gene>
    <name evidence="2" type="ORF">COCNU_03G008690</name>
</gene>
<comment type="caution">
    <text evidence="2">The sequence shown here is derived from an EMBL/GenBank/DDBJ whole genome shotgun (WGS) entry which is preliminary data.</text>
</comment>
<dbReference type="PANTHER" id="PTHR34542:SF1">
    <property type="entry name" value="OS08G0359900 PROTEIN"/>
    <property type="match status" value="1"/>
</dbReference>
<sequence length="155" mass="16962">MRALRKFRLLATKCAAASTPPRSPAAGGGAARSCHFRRQRTPKKLHKLLSLRRFLYRENRSGGDSLELGEKKALLSHSLKDLFSSSPPPSEGEEELNWGDGGGGVELETGRGGLARMWGFNGRSGGGARRFGSVARLRDRLLRKAWRPVLVAIPE</sequence>
<evidence type="ECO:0000313" key="2">
    <source>
        <dbReference type="EMBL" id="KAG1334750.1"/>
    </source>
</evidence>